<reference evidence="2 3" key="1">
    <citation type="journal article" date="2013" name="Curr. Biol.">
        <title>The Genome of the Foraminiferan Reticulomyxa filosa.</title>
        <authorList>
            <person name="Glockner G."/>
            <person name="Hulsmann N."/>
            <person name="Schleicher M."/>
            <person name="Noegel A.A."/>
            <person name="Eichinger L."/>
            <person name="Gallinger C."/>
            <person name="Pawlowski J."/>
            <person name="Sierra R."/>
            <person name="Euteneuer U."/>
            <person name="Pillet L."/>
            <person name="Moustafa A."/>
            <person name="Platzer M."/>
            <person name="Groth M."/>
            <person name="Szafranski K."/>
            <person name="Schliwa M."/>
        </authorList>
    </citation>
    <scope>NUCLEOTIDE SEQUENCE [LARGE SCALE GENOMIC DNA]</scope>
</reference>
<feature type="compositionally biased region" description="Low complexity" evidence="1">
    <location>
        <begin position="10"/>
        <end position="32"/>
    </location>
</feature>
<feature type="region of interest" description="Disordered" evidence="1">
    <location>
        <begin position="1"/>
        <end position="143"/>
    </location>
</feature>
<evidence type="ECO:0000256" key="1">
    <source>
        <dbReference type="SAM" id="MobiDB-lite"/>
    </source>
</evidence>
<comment type="caution">
    <text evidence="2">The sequence shown here is derived from an EMBL/GenBank/DDBJ whole genome shotgun (WGS) entry which is preliminary data.</text>
</comment>
<organism evidence="2 3">
    <name type="scientific">Reticulomyxa filosa</name>
    <dbReference type="NCBI Taxonomy" id="46433"/>
    <lineage>
        <taxon>Eukaryota</taxon>
        <taxon>Sar</taxon>
        <taxon>Rhizaria</taxon>
        <taxon>Retaria</taxon>
        <taxon>Foraminifera</taxon>
        <taxon>Monothalamids</taxon>
        <taxon>Reticulomyxidae</taxon>
        <taxon>Reticulomyxa</taxon>
    </lineage>
</organism>
<dbReference type="EMBL" id="ASPP01031457">
    <property type="protein sequence ID" value="ETO03887.1"/>
    <property type="molecule type" value="Genomic_DNA"/>
</dbReference>
<accession>X6LS16</accession>
<gene>
    <name evidence="2" type="ORF">RFI_33515</name>
</gene>
<feature type="compositionally biased region" description="Low complexity" evidence="1">
    <location>
        <begin position="49"/>
        <end position="58"/>
    </location>
</feature>
<sequence length="158" mass="16543">MYHDETLGITKKSSTGGTNSNSRSPSPSSSPGKSKRSSNKEGGHRSSKNAKQNASNSNRMVDDLEIDDDDDSGVGAAADFGIQLNDMPTRSALNKETGKGGRSPSGTGARAVIREGIDGDEPKDAEESSSENDSSSSVNDNEDKVSFIQLLVHAIVQA</sequence>
<dbReference type="Proteomes" id="UP000023152">
    <property type="component" value="Unassembled WGS sequence"/>
</dbReference>
<evidence type="ECO:0000313" key="3">
    <source>
        <dbReference type="Proteomes" id="UP000023152"/>
    </source>
</evidence>
<evidence type="ECO:0000313" key="2">
    <source>
        <dbReference type="EMBL" id="ETO03887.1"/>
    </source>
</evidence>
<feature type="compositionally biased region" description="Basic and acidic residues" evidence="1">
    <location>
        <begin position="112"/>
        <end position="126"/>
    </location>
</feature>
<protein>
    <submittedName>
        <fullName evidence="2">Uncharacterized protein</fullName>
    </submittedName>
</protein>
<keyword evidence="3" id="KW-1185">Reference proteome</keyword>
<proteinExistence type="predicted"/>
<dbReference type="AlphaFoldDB" id="X6LS16"/>
<feature type="compositionally biased region" description="Acidic residues" evidence="1">
    <location>
        <begin position="63"/>
        <end position="72"/>
    </location>
</feature>
<name>X6LS16_RETFI</name>